<evidence type="ECO:0000313" key="2">
    <source>
        <dbReference type="EMBL" id="KAF7404333.1"/>
    </source>
</evidence>
<dbReference type="AlphaFoldDB" id="A0A834KCT0"/>
<keyword evidence="1" id="KW-0472">Membrane</keyword>
<dbReference type="EMBL" id="JACSDY010000016">
    <property type="protein sequence ID" value="KAF7404333.1"/>
    <property type="molecule type" value="Genomic_DNA"/>
</dbReference>
<feature type="transmembrane region" description="Helical" evidence="1">
    <location>
        <begin position="73"/>
        <end position="95"/>
    </location>
</feature>
<keyword evidence="3" id="KW-1185">Reference proteome</keyword>
<reference evidence="2" key="1">
    <citation type="journal article" date="2020" name="G3 (Bethesda)">
        <title>High-Quality Assemblies for Three Invasive Social Wasps from the &lt;i&gt;Vespula&lt;/i&gt; Genus.</title>
        <authorList>
            <person name="Harrop T.W.R."/>
            <person name="Guhlin J."/>
            <person name="McLaughlin G.M."/>
            <person name="Permina E."/>
            <person name="Stockwell P."/>
            <person name="Gilligan J."/>
            <person name="Le Lec M.F."/>
            <person name="Gruber M.A.M."/>
            <person name="Quinn O."/>
            <person name="Lovegrove M."/>
            <person name="Duncan E.J."/>
            <person name="Remnant E.J."/>
            <person name="Van Eeckhoven J."/>
            <person name="Graham B."/>
            <person name="Knapp R.A."/>
            <person name="Langford K.W."/>
            <person name="Kronenberg Z."/>
            <person name="Press M.O."/>
            <person name="Eacker S.M."/>
            <person name="Wilson-Rankin E.E."/>
            <person name="Purcell J."/>
            <person name="Lester P.J."/>
            <person name="Dearden P.K."/>
        </authorList>
    </citation>
    <scope>NUCLEOTIDE SEQUENCE</scope>
    <source>
        <strain evidence="2">Volc-1</strain>
    </source>
</reference>
<evidence type="ECO:0000256" key="1">
    <source>
        <dbReference type="SAM" id="Phobius"/>
    </source>
</evidence>
<evidence type="ECO:0000313" key="3">
    <source>
        <dbReference type="Proteomes" id="UP000600918"/>
    </source>
</evidence>
<protein>
    <submittedName>
        <fullName evidence="2">Uncharacterized protein</fullName>
    </submittedName>
</protein>
<gene>
    <name evidence="2" type="ORF">H0235_015027</name>
</gene>
<name>A0A834KCT0_VESPE</name>
<keyword evidence="1" id="KW-0812">Transmembrane</keyword>
<proteinExistence type="predicted"/>
<accession>A0A834KCT0</accession>
<sequence length="104" mass="11828">MVYRPMNVHTWRRFIMERCNSAVYETSIKSERDSKIGAHENGECKWRARCGAWWRCQSSIIGLARIERIEAGVGIGVGVGVGVGATFFILIRVSIQRREDTPKD</sequence>
<keyword evidence="1" id="KW-1133">Transmembrane helix</keyword>
<organism evidence="2 3">
    <name type="scientific">Vespula pensylvanica</name>
    <name type="common">Western yellow jacket</name>
    <name type="synonym">Wasp</name>
    <dbReference type="NCBI Taxonomy" id="30213"/>
    <lineage>
        <taxon>Eukaryota</taxon>
        <taxon>Metazoa</taxon>
        <taxon>Ecdysozoa</taxon>
        <taxon>Arthropoda</taxon>
        <taxon>Hexapoda</taxon>
        <taxon>Insecta</taxon>
        <taxon>Pterygota</taxon>
        <taxon>Neoptera</taxon>
        <taxon>Endopterygota</taxon>
        <taxon>Hymenoptera</taxon>
        <taxon>Apocrita</taxon>
        <taxon>Aculeata</taxon>
        <taxon>Vespoidea</taxon>
        <taxon>Vespidae</taxon>
        <taxon>Vespinae</taxon>
        <taxon>Vespula</taxon>
    </lineage>
</organism>
<comment type="caution">
    <text evidence="2">The sequence shown here is derived from an EMBL/GenBank/DDBJ whole genome shotgun (WGS) entry which is preliminary data.</text>
</comment>
<dbReference type="Proteomes" id="UP000600918">
    <property type="component" value="Unassembled WGS sequence"/>
</dbReference>